<sequence>MSRSVTVETTEDLQESDIVIAFCPITSRVGSDVEAAMTDITASCGQKPVILVLMHHTRDVEYSTEGRRWSDEYNNIVLDVHVLFHQMKNGLLLCPKNDEAADQILKELKEHKEVQKHRESECLPM</sequence>
<dbReference type="PANTHER" id="PTHR34488:SF1">
    <property type="entry name" value="SI:CH211-245H14.1-RELATED"/>
    <property type="match status" value="1"/>
</dbReference>
<accession>A0AAV1QNC0</accession>
<reference evidence="1 2" key="1">
    <citation type="submission" date="2024-01" db="EMBL/GenBank/DDBJ databases">
        <authorList>
            <person name="Alioto T."/>
            <person name="Alioto T."/>
            <person name="Gomez Garrido J."/>
        </authorList>
    </citation>
    <scope>NUCLEOTIDE SEQUENCE [LARGE SCALE GENOMIC DNA]</scope>
</reference>
<name>A0AAV1QNC0_SCOSC</name>
<dbReference type="Proteomes" id="UP001314229">
    <property type="component" value="Unassembled WGS sequence"/>
</dbReference>
<protein>
    <submittedName>
        <fullName evidence="1">Uncharacterized protein LOC122991920</fullName>
    </submittedName>
</protein>
<comment type="caution">
    <text evidence="1">The sequence shown here is derived from an EMBL/GenBank/DDBJ whole genome shotgun (WGS) entry which is preliminary data.</text>
</comment>
<keyword evidence="2" id="KW-1185">Reference proteome</keyword>
<gene>
    <name evidence="1" type="ORF">FSCOSCO3_A025518</name>
</gene>
<organism evidence="1 2">
    <name type="scientific">Scomber scombrus</name>
    <name type="common">Atlantic mackerel</name>
    <name type="synonym">Scomber vernalis</name>
    <dbReference type="NCBI Taxonomy" id="13677"/>
    <lineage>
        <taxon>Eukaryota</taxon>
        <taxon>Metazoa</taxon>
        <taxon>Chordata</taxon>
        <taxon>Craniata</taxon>
        <taxon>Vertebrata</taxon>
        <taxon>Euteleostomi</taxon>
        <taxon>Actinopterygii</taxon>
        <taxon>Neopterygii</taxon>
        <taxon>Teleostei</taxon>
        <taxon>Neoteleostei</taxon>
        <taxon>Acanthomorphata</taxon>
        <taxon>Pelagiaria</taxon>
        <taxon>Scombriformes</taxon>
        <taxon>Scombridae</taxon>
        <taxon>Scomber</taxon>
    </lineage>
</organism>
<dbReference type="EMBL" id="CAWUFR010002465">
    <property type="protein sequence ID" value="CAK6984895.1"/>
    <property type="molecule type" value="Genomic_DNA"/>
</dbReference>
<dbReference type="PANTHER" id="PTHR34488">
    <property type="entry name" value="SI:CH211-245H14.1-RELATED"/>
    <property type="match status" value="1"/>
</dbReference>
<proteinExistence type="predicted"/>
<dbReference type="AlphaFoldDB" id="A0AAV1QNC0"/>
<evidence type="ECO:0000313" key="2">
    <source>
        <dbReference type="Proteomes" id="UP001314229"/>
    </source>
</evidence>
<evidence type="ECO:0000313" key="1">
    <source>
        <dbReference type="EMBL" id="CAK6984895.1"/>
    </source>
</evidence>